<dbReference type="Gene3D" id="3.80.10.10">
    <property type="entry name" value="Ribonuclease Inhibitor"/>
    <property type="match status" value="1"/>
</dbReference>
<evidence type="ECO:0000259" key="4">
    <source>
        <dbReference type="Pfam" id="PF25013"/>
    </source>
</evidence>
<evidence type="ECO:0000313" key="5">
    <source>
        <dbReference type="EMBL" id="KAL3875396.1"/>
    </source>
</evidence>
<organism evidence="5 6">
    <name type="scientific">Sinanodonta woodiana</name>
    <name type="common">Chinese pond mussel</name>
    <name type="synonym">Anodonta woodiana</name>
    <dbReference type="NCBI Taxonomy" id="1069815"/>
    <lineage>
        <taxon>Eukaryota</taxon>
        <taxon>Metazoa</taxon>
        <taxon>Spiralia</taxon>
        <taxon>Lophotrochozoa</taxon>
        <taxon>Mollusca</taxon>
        <taxon>Bivalvia</taxon>
        <taxon>Autobranchia</taxon>
        <taxon>Heteroconchia</taxon>
        <taxon>Palaeoheterodonta</taxon>
        <taxon>Unionida</taxon>
        <taxon>Unionoidea</taxon>
        <taxon>Unionidae</taxon>
        <taxon>Unioninae</taxon>
        <taxon>Sinanodonta</taxon>
    </lineage>
</organism>
<dbReference type="Pfam" id="PF25013">
    <property type="entry name" value="LRR_Zer-1"/>
    <property type="match status" value="1"/>
</dbReference>
<gene>
    <name evidence="5" type="ORF">ACJMK2_033348</name>
</gene>
<keyword evidence="1" id="KW-0833">Ubl conjugation pathway</keyword>
<dbReference type="AlphaFoldDB" id="A0ABD3WPY6"/>
<proteinExistence type="predicted"/>
<dbReference type="SUPFAM" id="SSF52047">
    <property type="entry name" value="RNI-like"/>
    <property type="match status" value="1"/>
</dbReference>
<dbReference type="Proteomes" id="UP001634394">
    <property type="component" value="Unassembled WGS sequence"/>
</dbReference>
<evidence type="ECO:0000256" key="2">
    <source>
        <dbReference type="SAM" id="MobiDB-lite"/>
    </source>
</evidence>
<feature type="region of interest" description="Disordered" evidence="2">
    <location>
        <begin position="530"/>
        <end position="554"/>
    </location>
</feature>
<name>A0ABD3WPY6_SINWO</name>
<feature type="domain" description="Protein zer-1 homolog-like C-terminal" evidence="3">
    <location>
        <begin position="581"/>
        <end position="886"/>
    </location>
</feature>
<dbReference type="InterPro" id="IPR032675">
    <property type="entry name" value="LRR_dom_sf"/>
</dbReference>
<dbReference type="Gene3D" id="1.25.10.10">
    <property type="entry name" value="Leucine-rich Repeat Variant"/>
    <property type="match status" value="1"/>
</dbReference>
<feature type="domain" description="Zer-1-like leucine-rich repeats region" evidence="4">
    <location>
        <begin position="297"/>
        <end position="410"/>
    </location>
</feature>
<evidence type="ECO:0000313" key="6">
    <source>
        <dbReference type="Proteomes" id="UP001634394"/>
    </source>
</evidence>
<dbReference type="SUPFAM" id="SSF48371">
    <property type="entry name" value="ARM repeat"/>
    <property type="match status" value="1"/>
</dbReference>
<dbReference type="InterPro" id="IPR056845">
    <property type="entry name" value="LRR_Zer-1"/>
</dbReference>
<protein>
    <submittedName>
        <fullName evidence="5">Uncharacterized protein</fullName>
    </submittedName>
</protein>
<dbReference type="PANTHER" id="PTHR12904:SF23">
    <property type="entry name" value="PROTEIN ZER-1 HOMOLOG"/>
    <property type="match status" value="1"/>
</dbReference>
<dbReference type="InterPro" id="IPR016024">
    <property type="entry name" value="ARM-type_fold"/>
</dbReference>
<comment type="caution">
    <text evidence="5">The sequence shown here is derived from an EMBL/GenBank/DDBJ whole genome shotgun (WGS) entry which is preliminary data.</text>
</comment>
<evidence type="ECO:0000256" key="1">
    <source>
        <dbReference type="ARBA" id="ARBA00022786"/>
    </source>
</evidence>
<evidence type="ECO:0000259" key="3">
    <source>
        <dbReference type="Pfam" id="PF22964"/>
    </source>
</evidence>
<dbReference type="PANTHER" id="PTHR12904">
    <property type="match status" value="1"/>
</dbReference>
<keyword evidence="6" id="KW-1185">Reference proteome</keyword>
<accession>A0ABD3WPY6</accession>
<dbReference type="Pfam" id="PF22964">
    <property type="entry name" value="ZER1-like_2nd"/>
    <property type="match status" value="1"/>
</dbReference>
<dbReference type="InterPro" id="IPR051341">
    <property type="entry name" value="Zyg-11_UBL_adapter"/>
</dbReference>
<sequence>MSAKFEEGIKWPESKPDTLQDLCVFYTVNNISRILRSTGIYFDSPHMNTQNDHSQCTETCMTSPDTSAGHITLPAVLGNRLLHYLINYCLPDFSYLNINRLEDIEYFFCKKYSHVSRIEMLCGNIQRWVPPSMIESLKEQQLEEISMRCSLSDDGVEAFRPIIQSQANSLKELILPDAPCDTLRKIFFSKEESHFEKLVTMADTVNFPQKRILSQTGMSASQHAFPENPEQSSGPRCEMLTFPRLSSLHLYEYDSYMDTSCVGNVLMQHKNLSSFGYRTVSVQGLSHSFMELIPLELLESFSCLRGLTYLCLTQSSLESNAFECISVLQNLRHLDLSYCSLESEEDTIDDHKYLGKLLQKLSKLVSLDISRTRFGGIIQSSKRQGDGEPGEIAVLPGFKGRQFEFLGLWQVFPDVCGLQCIPANKITGTANEKQIINALYVYQNNIPLLKEVLAHIMNTDMYEPKDPITLLTGLLLCLRTLQSRNEEPLVLHSFLQVFRHCYKHISQTQCREILELMLIFINKNIHPRDEWSRNSDNPEDERRRNRDNPEDERLVTPDQSVMGCMILTLSTGYFAHIAIYSYCFERYVDTLCSVISCCTGIQPTQYILRGVKLLLEACRARQDYKILIGEMGIIKRLMKIMSKMTDYLDIQGILDDVFPSDQLYSFLKVSWSILWSLTDEVPENSERFCSCGGVLLFTRTVASLQQQLDLDLAKKITGTLNNVSEVQRLRTHLMNEEFIMALRWFLQHSDAEEGKIETSYHCVYILVYLISDGLDNWTVESISPQDVLDEVRKVMALWEVNVKRNVRYRSLLPVLTLLQCQSLPKEEAQYLAAWSLCNLTTVKMDLYCDMLRRENGEEIIRRVCDSLGDDQQKTKHLLANVMQNISDYFAVRPT</sequence>
<feature type="compositionally biased region" description="Basic and acidic residues" evidence="2">
    <location>
        <begin position="540"/>
        <end position="554"/>
    </location>
</feature>
<dbReference type="InterPro" id="IPR055142">
    <property type="entry name" value="ZER1-like_C"/>
</dbReference>
<dbReference type="EMBL" id="JBJQND010000005">
    <property type="protein sequence ID" value="KAL3875396.1"/>
    <property type="molecule type" value="Genomic_DNA"/>
</dbReference>
<reference evidence="5 6" key="1">
    <citation type="submission" date="2024-11" db="EMBL/GenBank/DDBJ databases">
        <title>Chromosome-level genome assembly of the freshwater bivalve Anodonta woodiana.</title>
        <authorList>
            <person name="Chen X."/>
        </authorList>
    </citation>
    <scope>NUCLEOTIDE SEQUENCE [LARGE SCALE GENOMIC DNA]</scope>
    <source>
        <strain evidence="5">MN2024</strain>
        <tissue evidence="5">Gills</tissue>
    </source>
</reference>
<dbReference type="InterPro" id="IPR011989">
    <property type="entry name" value="ARM-like"/>
</dbReference>